<keyword evidence="1" id="KW-0812">Transmembrane</keyword>
<dbReference type="RefSeq" id="WP_023562243.1">
    <property type="nucleotide sequence ID" value="NC_022657.1"/>
</dbReference>
<dbReference type="HOGENOM" id="CLU_1105290_0_0_11"/>
<dbReference type="STRING" id="1246995.AFR_38270"/>
<evidence type="ECO:0000313" key="3">
    <source>
        <dbReference type="EMBL" id="AGZ45908.1"/>
    </source>
</evidence>
<keyword evidence="2" id="KW-0732">Signal</keyword>
<reference evidence="3 4" key="1">
    <citation type="journal article" date="2014" name="J. Biotechnol.">
        <title>Complete genome sequence of the actinobacterium Actinoplanes friuliensis HAG 010964, producer of the lipopeptide antibiotic friulimycin.</title>
        <authorList>
            <person name="Ruckert C."/>
            <person name="Szczepanowski R."/>
            <person name="Albersmeier A."/>
            <person name="Goesmann A."/>
            <person name="Fischer N."/>
            <person name="Steinkamper A."/>
            <person name="Puhler A."/>
            <person name="Biener R."/>
            <person name="Schwartz D."/>
            <person name="Kalinowski J."/>
        </authorList>
    </citation>
    <scope>NUCLEOTIDE SEQUENCE [LARGE SCALE GENOMIC DNA]</scope>
    <source>
        <strain evidence="3 4">DSM 7358</strain>
    </source>
</reference>
<dbReference type="Proteomes" id="UP000017746">
    <property type="component" value="Chromosome"/>
</dbReference>
<sequence>MFRRFVTAVLLACLAALAAPASAASAAPSAAPVKFYVVRDSFGGQPEFLFEIAQRFLGNGDRNPEIFQLNKGRLQPDGLRLTRPEAILPGWILQLPPDAKGEGVQTGALPTVAPAPSASPALRLAPAPEEGRDWWKWGILAAGAVLLLASAAATWWLWRRGDLRKPPPARTPAQEWAAGDTDTDRYYYLEDSAPPVAAPDRRPVLLLAAVAVVAVATLVAGVVFVLTSEEPSRPAAALQLGRVVGDSSLHL</sequence>
<evidence type="ECO:0000256" key="2">
    <source>
        <dbReference type="SAM" id="SignalP"/>
    </source>
</evidence>
<dbReference type="OrthoDB" id="8444614at2"/>
<feature type="signal peptide" evidence="2">
    <location>
        <begin position="1"/>
        <end position="23"/>
    </location>
</feature>
<feature type="chain" id="PRO_5038878734" description="LysM domain-containing protein" evidence="2">
    <location>
        <begin position="24"/>
        <end position="251"/>
    </location>
</feature>
<feature type="transmembrane region" description="Helical" evidence="1">
    <location>
        <begin position="134"/>
        <end position="158"/>
    </location>
</feature>
<dbReference type="KEGG" id="afs:AFR_38270"/>
<name>U5W9M3_9ACTN</name>
<gene>
    <name evidence="3" type="ORF">AFR_38270</name>
</gene>
<evidence type="ECO:0000256" key="1">
    <source>
        <dbReference type="SAM" id="Phobius"/>
    </source>
</evidence>
<dbReference type="PATRIC" id="fig|1246995.3.peg.7742"/>
<keyword evidence="4" id="KW-1185">Reference proteome</keyword>
<dbReference type="EMBL" id="CP006272">
    <property type="protein sequence ID" value="AGZ45908.1"/>
    <property type="molecule type" value="Genomic_DNA"/>
</dbReference>
<keyword evidence="1" id="KW-0472">Membrane</keyword>
<dbReference type="eggNOG" id="COG1652">
    <property type="taxonomic scope" value="Bacteria"/>
</dbReference>
<accession>U5W9M3</accession>
<protein>
    <recommendedName>
        <fullName evidence="5">LysM domain-containing protein</fullName>
    </recommendedName>
</protein>
<dbReference type="AlphaFoldDB" id="U5W9M3"/>
<organism evidence="3 4">
    <name type="scientific">Actinoplanes friuliensis DSM 7358</name>
    <dbReference type="NCBI Taxonomy" id="1246995"/>
    <lineage>
        <taxon>Bacteria</taxon>
        <taxon>Bacillati</taxon>
        <taxon>Actinomycetota</taxon>
        <taxon>Actinomycetes</taxon>
        <taxon>Micromonosporales</taxon>
        <taxon>Micromonosporaceae</taxon>
        <taxon>Actinoplanes</taxon>
    </lineage>
</organism>
<evidence type="ECO:0008006" key="5">
    <source>
        <dbReference type="Google" id="ProtNLM"/>
    </source>
</evidence>
<keyword evidence="1" id="KW-1133">Transmembrane helix</keyword>
<evidence type="ECO:0000313" key="4">
    <source>
        <dbReference type="Proteomes" id="UP000017746"/>
    </source>
</evidence>
<feature type="transmembrane region" description="Helical" evidence="1">
    <location>
        <begin position="204"/>
        <end position="226"/>
    </location>
</feature>
<proteinExistence type="predicted"/>